<feature type="binding site" evidence="8 9">
    <location>
        <position position="32"/>
    </location>
    <ligand>
        <name>S-adenosyl-L-methionine</name>
        <dbReference type="ChEBI" id="CHEBI:59789"/>
    </ligand>
</feature>
<sequence>MSNELPEIASKARTRAIMETYGLTFKKSLGQNFLTDLNILKKIVAAAEVGEEDDVIEIGPGIGALTEQLAKSAHQVMALEIDSRLIPVLSETLSPYDNVKIVEQDVLKADLKELIAQNFDGRHKIKLVANLPYYITTPIVMHLLEVDVDFETIVVMMQKEVADRLAAQPGTKDYGSLSVAVQYEMDAKIAFIVPKTVFMPQPKVDSAIIALNRKDEKPNVPVDEPFFKKMVKGIFLHRRKSLWNNLQGLYGKDPSTKEKIEHALKNAEIEKSVRAERLSISQMVRLADNLFAEKLN</sequence>
<dbReference type="Gene3D" id="3.40.50.150">
    <property type="entry name" value="Vaccinia Virus protein VP39"/>
    <property type="match status" value="1"/>
</dbReference>
<dbReference type="Gene3D" id="1.10.8.100">
    <property type="entry name" value="Ribosomal RNA adenine dimethylase-like, domain 2"/>
    <property type="match status" value="1"/>
</dbReference>
<keyword evidence="6 8" id="KW-0694">RNA-binding</keyword>
<evidence type="ECO:0000256" key="6">
    <source>
        <dbReference type="ARBA" id="ARBA00022884"/>
    </source>
</evidence>
<dbReference type="InterPro" id="IPR011530">
    <property type="entry name" value="rRNA_adenine_dimethylase"/>
</dbReference>
<keyword evidence="1 8" id="KW-0963">Cytoplasm</keyword>
<feature type="binding site" evidence="8 9">
    <location>
        <position position="105"/>
    </location>
    <ligand>
        <name>S-adenosyl-L-methionine</name>
        <dbReference type="ChEBI" id="CHEBI:59789"/>
    </ligand>
</feature>
<keyword evidence="4 8" id="KW-0808">Transferase</keyword>
<dbReference type="RefSeq" id="WP_014073001.1">
    <property type="nucleotide sequence ID" value="NZ_AYYL01000031.1"/>
</dbReference>
<dbReference type="NCBIfam" id="TIGR00755">
    <property type="entry name" value="ksgA"/>
    <property type="match status" value="1"/>
</dbReference>
<feature type="binding site" evidence="8 9">
    <location>
        <position position="59"/>
    </location>
    <ligand>
        <name>S-adenosyl-L-methionine</name>
        <dbReference type="ChEBI" id="CHEBI:59789"/>
    </ligand>
</feature>
<comment type="subcellular location">
    <subcellularLocation>
        <location evidence="8">Cytoplasm</location>
    </subcellularLocation>
</comment>
<protein>
    <recommendedName>
        <fullName evidence="8">Ribosomal RNA small subunit methyltransferase A</fullName>
        <ecNumber evidence="8">2.1.1.182</ecNumber>
    </recommendedName>
    <alternativeName>
        <fullName evidence="8">16S rRNA (adenine(1518)-N(6)/adenine(1519)-N(6))-dimethyltransferase</fullName>
    </alternativeName>
    <alternativeName>
        <fullName evidence="8">16S rRNA dimethyladenosine transferase</fullName>
    </alternativeName>
    <alternativeName>
        <fullName evidence="8">16S rRNA dimethylase</fullName>
    </alternativeName>
    <alternativeName>
        <fullName evidence="8">S-adenosylmethionine-6-N', N'-adenosyl(rRNA) dimethyltransferase</fullName>
    </alternativeName>
</protein>
<dbReference type="GO" id="GO:0003723">
    <property type="term" value="F:RNA binding"/>
    <property type="evidence" value="ECO:0007669"/>
    <property type="project" value="UniProtKB-UniRule"/>
</dbReference>
<dbReference type="SUPFAM" id="SSF53335">
    <property type="entry name" value="S-adenosyl-L-methionine-dependent methyltransferases"/>
    <property type="match status" value="1"/>
</dbReference>
<dbReference type="AlphaFoldDB" id="A0A1I2SNV0"/>
<comment type="similarity">
    <text evidence="8">Belongs to the class I-like SAM-binding methyltransferase superfamily. rRNA adenine N(6)-methyltransferase family. RsmA subfamily.</text>
</comment>
<dbReference type="Pfam" id="PF00398">
    <property type="entry name" value="RrnaAD"/>
    <property type="match status" value="1"/>
</dbReference>
<dbReference type="InterPro" id="IPR020598">
    <property type="entry name" value="rRNA_Ade_methylase_Trfase_N"/>
</dbReference>
<keyword evidence="3 8" id="KW-0489">Methyltransferase</keyword>
<dbReference type="Proteomes" id="UP000182635">
    <property type="component" value="Unassembled WGS sequence"/>
</dbReference>
<evidence type="ECO:0000313" key="12">
    <source>
        <dbReference type="Proteomes" id="UP000182635"/>
    </source>
</evidence>
<dbReference type="InterPro" id="IPR001737">
    <property type="entry name" value="KsgA/Erm"/>
</dbReference>
<evidence type="ECO:0000256" key="7">
    <source>
        <dbReference type="ARBA" id="ARBA00049167"/>
    </source>
</evidence>
<comment type="catalytic activity">
    <reaction evidence="8">
        <text>adenosine(1518)/adenosine(1519) in 16S rRNA + 4 S-adenosyl-L-methionine = N(6)-dimethyladenosine(1518)/N(6)-dimethyladenosine(1519) in 16S rRNA + 4 S-adenosyl-L-homocysteine + 4 H(+)</text>
        <dbReference type="Rhea" id="RHEA:19609"/>
        <dbReference type="Rhea" id="RHEA-COMP:10232"/>
        <dbReference type="Rhea" id="RHEA-COMP:10233"/>
        <dbReference type="ChEBI" id="CHEBI:15378"/>
        <dbReference type="ChEBI" id="CHEBI:57856"/>
        <dbReference type="ChEBI" id="CHEBI:59789"/>
        <dbReference type="ChEBI" id="CHEBI:74411"/>
        <dbReference type="ChEBI" id="CHEBI:74493"/>
        <dbReference type="EC" id="2.1.1.182"/>
    </reaction>
</comment>
<dbReference type="InterPro" id="IPR023165">
    <property type="entry name" value="rRNA_Ade_diMease-like_C"/>
</dbReference>
<feature type="domain" description="Ribosomal RNA adenine methylase transferase N-terminal" evidence="10">
    <location>
        <begin position="39"/>
        <end position="215"/>
    </location>
</feature>
<dbReference type="OrthoDB" id="9814755at2"/>
<dbReference type="FunFam" id="3.40.50.150:FF:000023">
    <property type="entry name" value="Ribosomal RNA small subunit methyltransferase A"/>
    <property type="match status" value="1"/>
</dbReference>
<accession>A0A1I2SNV0</accession>
<evidence type="ECO:0000313" key="11">
    <source>
        <dbReference type="EMBL" id="SFG53399.1"/>
    </source>
</evidence>
<dbReference type="InterPro" id="IPR020596">
    <property type="entry name" value="rRNA_Ade_Mease_Trfase_CS"/>
</dbReference>
<keyword evidence="5 8" id="KW-0949">S-adenosyl-L-methionine</keyword>
<evidence type="ECO:0000256" key="2">
    <source>
        <dbReference type="ARBA" id="ARBA00022552"/>
    </source>
</evidence>
<reference evidence="12" key="1">
    <citation type="submission" date="2016-10" db="EMBL/GenBank/DDBJ databases">
        <authorList>
            <person name="Varghese N."/>
            <person name="Submissions S."/>
        </authorList>
    </citation>
    <scope>NUCLEOTIDE SEQUENCE [LARGE SCALE GENOMIC DNA]</scope>
    <source>
        <strain evidence="12">DSM 20403</strain>
    </source>
</reference>
<dbReference type="GO" id="GO:0052910">
    <property type="term" value="F:23S rRNA (adenine(2085)-N(6))-dimethyltransferase activity"/>
    <property type="evidence" value="ECO:0007669"/>
    <property type="project" value="UniProtKB-EC"/>
</dbReference>
<dbReference type="PROSITE" id="PS01131">
    <property type="entry name" value="RRNA_A_DIMETH"/>
    <property type="match status" value="1"/>
</dbReference>
<dbReference type="PANTHER" id="PTHR11727:SF7">
    <property type="entry name" value="DIMETHYLADENOSINE TRANSFERASE-RELATED"/>
    <property type="match status" value="1"/>
</dbReference>
<feature type="binding site" evidence="8 9">
    <location>
        <position position="80"/>
    </location>
    <ligand>
        <name>S-adenosyl-L-methionine</name>
        <dbReference type="ChEBI" id="CHEBI:59789"/>
    </ligand>
</feature>
<comment type="function">
    <text evidence="8">Specifically dimethylates two adjacent adenosines (A1518 and A1519) in the loop of a conserved hairpin near the 3'-end of 16S rRNA in the 30S particle. May play a critical role in biogenesis of 30S subunits.</text>
</comment>
<evidence type="ECO:0000256" key="5">
    <source>
        <dbReference type="ARBA" id="ARBA00022691"/>
    </source>
</evidence>
<dbReference type="EMBL" id="FOPI01000032">
    <property type="protein sequence ID" value="SFG53399.1"/>
    <property type="molecule type" value="Genomic_DNA"/>
</dbReference>
<dbReference type="EC" id="2.1.1.182" evidence="8"/>
<evidence type="ECO:0000256" key="8">
    <source>
        <dbReference type="HAMAP-Rule" id="MF_00607"/>
    </source>
</evidence>
<dbReference type="SMART" id="SM00650">
    <property type="entry name" value="rADc"/>
    <property type="match status" value="1"/>
</dbReference>
<dbReference type="GO" id="GO:0005829">
    <property type="term" value="C:cytosol"/>
    <property type="evidence" value="ECO:0007669"/>
    <property type="project" value="TreeGrafter"/>
</dbReference>
<dbReference type="CDD" id="cd02440">
    <property type="entry name" value="AdoMet_MTases"/>
    <property type="match status" value="1"/>
</dbReference>
<dbReference type="GeneID" id="29803086"/>
<comment type="catalytic activity">
    <reaction evidence="7">
        <text>adenosine(2085) in 23S rRNA + 2 S-adenosyl-L-methionine = N(6)-dimethyladenosine(2085) in 23S rRNA + 2 S-adenosyl-L-homocysteine + 2 H(+)</text>
        <dbReference type="Rhea" id="RHEA:42784"/>
        <dbReference type="Rhea" id="RHEA-COMP:10237"/>
        <dbReference type="Rhea" id="RHEA-COMP:10238"/>
        <dbReference type="ChEBI" id="CHEBI:15378"/>
        <dbReference type="ChEBI" id="CHEBI:57856"/>
        <dbReference type="ChEBI" id="CHEBI:59789"/>
        <dbReference type="ChEBI" id="CHEBI:74411"/>
        <dbReference type="ChEBI" id="CHEBI:74493"/>
        <dbReference type="EC" id="2.1.1.184"/>
    </reaction>
</comment>
<proteinExistence type="inferred from homology"/>
<dbReference type="PANTHER" id="PTHR11727">
    <property type="entry name" value="DIMETHYLADENOSINE TRANSFERASE"/>
    <property type="match status" value="1"/>
</dbReference>
<evidence type="ECO:0000256" key="4">
    <source>
        <dbReference type="ARBA" id="ARBA00022679"/>
    </source>
</evidence>
<dbReference type="GO" id="GO:0052908">
    <property type="term" value="F:16S rRNA (adenine(1518)-N(6)/adenine(1519)-N(6))-dimethyltransferase activity"/>
    <property type="evidence" value="ECO:0007669"/>
    <property type="project" value="UniProtKB-EC"/>
</dbReference>
<keyword evidence="2 8" id="KW-0698">rRNA processing</keyword>
<evidence type="ECO:0000256" key="1">
    <source>
        <dbReference type="ARBA" id="ARBA00022490"/>
    </source>
</evidence>
<dbReference type="HAMAP" id="MF_00607">
    <property type="entry name" value="16SrRNA_methyltr_A"/>
    <property type="match status" value="1"/>
</dbReference>
<dbReference type="InterPro" id="IPR029063">
    <property type="entry name" value="SAM-dependent_MTases_sf"/>
</dbReference>
<organism evidence="11 12">
    <name type="scientific">Ligilactobacillus ruminis DSM 20403 = NBRC 102161</name>
    <dbReference type="NCBI Taxonomy" id="1423798"/>
    <lineage>
        <taxon>Bacteria</taxon>
        <taxon>Bacillati</taxon>
        <taxon>Bacillota</taxon>
        <taxon>Bacilli</taxon>
        <taxon>Lactobacillales</taxon>
        <taxon>Lactobacillaceae</taxon>
        <taxon>Ligilactobacillus</taxon>
    </lineage>
</organism>
<name>A0A1I2SNV0_9LACO</name>
<evidence type="ECO:0000256" key="9">
    <source>
        <dbReference type="PROSITE-ProRule" id="PRU01026"/>
    </source>
</evidence>
<evidence type="ECO:0000259" key="10">
    <source>
        <dbReference type="SMART" id="SM00650"/>
    </source>
</evidence>
<dbReference type="PROSITE" id="PS51689">
    <property type="entry name" value="SAM_RNA_A_N6_MT"/>
    <property type="match status" value="1"/>
</dbReference>
<feature type="binding site" evidence="8 9">
    <location>
        <position position="130"/>
    </location>
    <ligand>
        <name>S-adenosyl-L-methionine</name>
        <dbReference type="ChEBI" id="CHEBI:59789"/>
    </ligand>
</feature>
<feature type="binding site" evidence="8 9">
    <location>
        <position position="34"/>
    </location>
    <ligand>
        <name>S-adenosyl-L-methionine</name>
        <dbReference type="ChEBI" id="CHEBI:59789"/>
    </ligand>
</feature>
<evidence type="ECO:0000256" key="3">
    <source>
        <dbReference type="ARBA" id="ARBA00022603"/>
    </source>
</evidence>
<gene>
    <name evidence="8" type="primary">rsmA</name>
    <name evidence="8" type="synonym">ksgA</name>
    <name evidence="11" type="ORF">SAMN02910432_01738</name>
</gene>